<proteinExistence type="predicted"/>
<dbReference type="PANTHER" id="PTHR14362:SF2">
    <property type="entry name" value="COILED-COIL DOMAIN-CONTAINING PROTEIN 81"/>
    <property type="match status" value="1"/>
</dbReference>
<keyword evidence="1" id="KW-0175">Coiled coil</keyword>
<name>G1NWR1_MYOLU</name>
<keyword evidence="5" id="KW-1185">Reference proteome</keyword>
<dbReference type="InterPro" id="IPR028034">
    <property type="entry name" value="HU-CCDC81"/>
</dbReference>
<accession>G1NWR1</accession>
<dbReference type="Proteomes" id="UP000001074">
    <property type="component" value="Unassembled WGS sequence"/>
</dbReference>
<feature type="region of interest" description="Disordered" evidence="2">
    <location>
        <begin position="642"/>
        <end position="667"/>
    </location>
</feature>
<reference evidence="4" key="3">
    <citation type="submission" date="2025-09" db="UniProtKB">
        <authorList>
            <consortium name="Ensembl"/>
        </authorList>
    </citation>
    <scope>IDENTIFICATION</scope>
</reference>
<dbReference type="EMBL" id="AAPE02025414">
    <property type="status" value="NOT_ANNOTATED_CDS"/>
    <property type="molecule type" value="Genomic_DNA"/>
</dbReference>
<dbReference type="Ensembl" id="ENSMLUT00000001956.2">
    <property type="protein sequence ID" value="ENSMLUP00000001780.2"/>
    <property type="gene ID" value="ENSMLUG00000001952.2"/>
</dbReference>
<dbReference type="EMBL" id="AAPE02025415">
    <property type="status" value="NOT_ANNOTATED_CDS"/>
    <property type="molecule type" value="Genomic_DNA"/>
</dbReference>
<dbReference type="EMBL" id="AAPE02025413">
    <property type="status" value="NOT_ANNOTATED_CDS"/>
    <property type="molecule type" value="Genomic_DNA"/>
</dbReference>
<feature type="coiled-coil region" evidence="1">
    <location>
        <begin position="457"/>
        <end position="484"/>
    </location>
</feature>
<dbReference type="OMA" id="QCEKYPR"/>
<dbReference type="AlphaFoldDB" id="G1NWR1"/>
<dbReference type="GeneTree" id="ENSGT00390000011985"/>
<dbReference type="InParanoid" id="G1NWR1"/>
<gene>
    <name evidence="4" type="primary">CCDC81</name>
</gene>
<dbReference type="GO" id="GO:0036064">
    <property type="term" value="C:ciliary basal body"/>
    <property type="evidence" value="ECO:0007669"/>
    <property type="project" value="Ensembl"/>
</dbReference>
<evidence type="ECO:0000313" key="5">
    <source>
        <dbReference type="Proteomes" id="UP000001074"/>
    </source>
</evidence>
<organism evidence="4 5">
    <name type="scientific">Myotis lucifugus</name>
    <name type="common">Little brown bat</name>
    <dbReference type="NCBI Taxonomy" id="59463"/>
    <lineage>
        <taxon>Eukaryota</taxon>
        <taxon>Metazoa</taxon>
        <taxon>Chordata</taxon>
        <taxon>Craniata</taxon>
        <taxon>Vertebrata</taxon>
        <taxon>Euteleostomi</taxon>
        <taxon>Mammalia</taxon>
        <taxon>Eutheria</taxon>
        <taxon>Laurasiatheria</taxon>
        <taxon>Chiroptera</taxon>
        <taxon>Yangochiroptera</taxon>
        <taxon>Vespertilionidae</taxon>
        <taxon>Myotis</taxon>
    </lineage>
</organism>
<dbReference type="STRING" id="59463.ENSMLUP00000001780"/>
<feature type="domain" description="CCDC81 HU" evidence="3">
    <location>
        <begin position="6"/>
        <end position="88"/>
    </location>
</feature>
<evidence type="ECO:0000256" key="1">
    <source>
        <dbReference type="SAM" id="Coils"/>
    </source>
</evidence>
<dbReference type="eggNOG" id="ENOG502QT76">
    <property type="taxonomic scope" value="Eukaryota"/>
</dbReference>
<dbReference type="PANTHER" id="PTHR14362">
    <property type="entry name" value="COILED-COIL DOMAIN-CONTAINING PROTEIN 81"/>
    <property type="match status" value="1"/>
</dbReference>
<protein>
    <submittedName>
        <fullName evidence="4">Coiled-coil domain containing 81</fullName>
    </submittedName>
</protein>
<dbReference type="GO" id="GO:0005886">
    <property type="term" value="C:plasma membrane"/>
    <property type="evidence" value="ECO:0007669"/>
    <property type="project" value="Ensembl"/>
</dbReference>
<dbReference type="FunCoup" id="G1NWR1">
    <property type="interactions" value="155"/>
</dbReference>
<reference evidence="4 5" key="1">
    <citation type="journal article" date="2011" name="Nature">
        <title>A high-resolution map of human evolutionary constraint using 29 mammals.</title>
        <authorList>
            <person name="Lindblad-Toh K."/>
            <person name="Garber M."/>
            <person name="Zuk O."/>
            <person name="Lin M.F."/>
            <person name="Parker B.J."/>
            <person name="Washietl S."/>
            <person name="Kheradpour P."/>
            <person name="Ernst J."/>
            <person name="Jordan G."/>
            <person name="Mauceli E."/>
            <person name="Ward L.D."/>
            <person name="Lowe C.B."/>
            <person name="Holloway A.K."/>
            <person name="Clamp M."/>
            <person name="Gnerre S."/>
            <person name="Alfoldi J."/>
            <person name="Beal K."/>
            <person name="Chang J."/>
            <person name="Clawson H."/>
            <person name="Cuff J."/>
            <person name="Di Palma F."/>
            <person name="Fitzgerald S."/>
            <person name="Flicek P."/>
            <person name="Guttman M."/>
            <person name="Hubisz M.J."/>
            <person name="Jaffe D.B."/>
            <person name="Jungreis I."/>
            <person name="Kent W.J."/>
            <person name="Kostka D."/>
            <person name="Lara M."/>
            <person name="Martins A.L."/>
            <person name="Massingham T."/>
            <person name="Moltke I."/>
            <person name="Raney B.J."/>
            <person name="Rasmussen M.D."/>
            <person name="Robinson J."/>
            <person name="Stark A."/>
            <person name="Vilella A.J."/>
            <person name="Wen J."/>
            <person name="Xie X."/>
            <person name="Zody M.C."/>
            <person name="Baldwin J."/>
            <person name="Bloom T."/>
            <person name="Chin C.W."/>
            <person name="Heiman D."/>
            <person name="Nicol R."/>
            <person name="Nusbaum C."/>
            <person name="Young S."/>
            <person name="Wilkinson J."/>
            <person name="Worley K.C."/>
            <person name="Kovar C.L."/>
            <person name="Muzny D.M."/>
            <person name="Gibbs R.A."/>
            <person name="Cree A."/>
            <person name="Dihn H.H."/>
            <person name="Fowler G."/>
            <person name="Jhangiani S."/>
            <person name="Joshi V."/>
            <person name="Lee S."/>
            <person name="Lewis L.R."/>
            <person name="Nazareth L.V."/>
            <person name="Okwuonu G."/>
            <person name="Santibanez J."/>
            <person name="Warren W.C."/>
            <person name="Mardis E.R."/>
            <person name="Weinstock G.M."/>
            <person name="Wilson R.K."/>
            <person name="Delehaunty K."/>
            <person name="Dooling D."/>
            <person name="Fronik C."/>
            <person name="Fulton L."/>
            <person name="Fulton B."/>
            <person name="Graves T."/>
            <person name="Minx P."/>
            <person name="Sodergren E."/>
            <person name="Birney E."/>
            <person name="Margulies E.H."/>
            <person name="Herrero J."/>
            <person name="Green E.D."/>
            <person name="Haussler D."/>
            <person name="Siepel A."/>
            <person name="Goldman N."/>
            <person name="Pollard K.S."/>
            <person name="Pedersen J.S."/>
            <person name="Lander E.S."/>
            <person name="Kellis M."/>
        </authorList>
    </citation>
    <scope>NUCLEOTIDE SEQUENCE [LARGE SCALE GENOMIC DNA]</scope>
</reference>
<dbReference type="Pfam" id="PF14908">
    <property type="entry name" value="HU-CCDC81_euk_1"/>
    <property type="match status" value="1"/>
</dbReference>
<sequence>IFPCLQGVGKNVLPTLPLLSQEDVSTIWEHVSEFVERQLSLHKGVQIPGLGTFTFMRQKFDVGNKFILFERPVFIMAKKLVQLHGLKQNKVYTPGDIPVIPLNFCHDILEASFTGITVRCVKETLLFFKNIGSNRNSIVKRDAGPVGELVLRDNPELDFRMTWLKIGYPLKDGSKKLSISKRPGTVDSVLSSRESFRKLPNNVLAFPRIELKEMENKPPMETIVEEGEKTLLPKANKEIVHMENKTIVNNTKSIDILSPKKCPDRKAFSSGKAKGLNLLNKFEQSGDREKNMSSERCDESNKRKYKGYKEGCWKSDNEMKPKTPPASACHDHNKAGQELCYVCLQRAQQNSPLYYSEERRRREIEEERLIQQYQMLKDQDTFFKHQMKSLANREQNQKNAAYNLGVAEAVRIHKNEKPGFYRSFLFDKRPFSPEIKALKQEEHIQGLLKQINTRREKEIKQRENKELMERLEQVQLTEELAAQRAKYIQDKMEEKECYKRALDAQIKNRFPQLPISEPDSFEPIFGRDEAELMVETRKRELNCMRQQQEAAASHKRKAILNHLVDQKRDLLMLQKTQQQHLADRDAELERVNKMNQSLQEDWKRSAEMKRQRDWEQKDFERAPDKLFLLDQCDKYQRCKQCQRSTSNGGHSHQWPLKKPLQGSRLFV</sequence>
<reference evidence="4" key="2">
    <citation type="submission" date="2025-08" db="UniProtKB">
        <authorList>
            <consortium name="Ensembl"/>
        </authorList>
    </citation>
    <scope>IDENTIFICATION</scope>
</reference>
<evidence type="ECO:0000259" key="3">
    <source>
        <dbReference type="Pfam" id="PF14908"/>
    </source>
</evidence>
<dbReference type="GO" id="GO:0005813">
    <property type="term" value="C:centrosome"/>
    <property type="evidence" value="ECO:0007669"/>
    <property type="project" value="Ensembl"/>
</dbReference>
<evidence type="ECO:0000313" key="4">
    <source>
        <dbReference type="Ensembl" id="ENSMLUP00000001780.2"/>
    </source>
</evidence>
<evidence type="ECO:0000256" key="2">
    <source>
        <dbReference type="SAM" id="MobiDB-lite"/>
    </source>
</evidence>
<dbReference type="InterPro" id="IPR026295">
    <property type="entry name" value="CCD81"/>
</dbReference>